<organism evidence="1">
    <name type="scientific">Lacticaseibacillus paracasei</name>
    <name type="common">Lactobacillus paracasei</name>
    <dbReference type="NCBI Taxonomy" id="1597"/>
    <lineage>
        <taxon>Bacteria</taxon>
        <taxon>Bacillati</taxon>
        <taxon>Bacillota</taxon>
        <taxon>Bacilli</taxon>
        <taxon>Lactobacillales</taxon>
        <taxon>Lactobacillaceae</taxon>
        <taxon>Lacticaseibacillus</taxon>
    </lineage>
</organism>
<evidence type="ECO:0000313" key="1">
    <source>
        <dbReference type="EMBL" id="AGO03649.1"/>
    </source>
</evidence>
<sequence>MAHFDILSELTYLSESESEDILAKSVLENHVFSDEGKVRGFDHIFYMFVRRLARYDVDSKNELISSRSNNNKGVVDHFLVKKPDGSLKDSNVVKVLIRHPNHYEVCLNSDYEKYRIIFFVKSFRKPNQLVSCNFTYGIDKKTNLNSPNEKDLEEAKQAFNALLDKSDSIKKAISLENYYNYFQSYS</sequence>
<geneLocation type="plasmid" evidence="1">
    <name>pLP5402</name>
</geneLocation>
<accession>R9WU52</accession>
<protein>
    <submittedName>
        <fullName evidence="1">Uncharacterized protein</fullName>
    </submittedName>
</protein>
<name>R9WU52_LACPA</name>
<reference evidence="1" key="1">
    <citation type="submission" date="2013-03" db="EMBL/GenBank/DDBJ databases">
        <title>Characterization of three plasmid from Lactobacillus paracasei 54.</title>
        <authorList>
            <person name="Gu Q."/>
            <person name="Zhao Y."/>
            <person name="Shen L."/>
            <person name="Li X."/>
            <person name="Song D."/>
            <person name="Sun Y."/>
            <person name="Zhang C."/>
            <person name="Jiang X."/>
            <person name="Liu Q."/>
        </authorList>
    </citation>
    <scope>NUCLEOTIDE SEQUENCE</scope>
    <source>
        <plasmid evidence="1">pLP5402</plasmid>
    </source>
</reference>
<proteinExistence type="predicted"/>
<dbReference type="RefSeq" id="WP_016570230.1">
    <property type="nucleotide sequence ID" value="NC_021573.1"/>
</dbReference>
<keyword evidence="1" id="KW-0614">Plasmid</keyword>
<dbReference type="AlphaFoldDB" id="R9WU52"/>
<dbReference type="EMBL" id="KC812102">
    <property type="protein sequence ID" value="AGO03649.1"/>
    <property type="molecule type" value="Genomic_DNA"/>
</dbReference>